<dbReference type="PANTHER" id="PTHR41251:SF1">
    <property type="entry name" value="NON-HOMOLOGOUS END JOINING PROTEIN KU"/>
    <property type="match status" value="1"/>
</dbReference>
<dbReference type="PANTHER" id="PTHR41251">
    <property type="entry name" value="NON-HOMOLOGOUS END JOINING PROTEIN KU"/>
    <property type="match status" value="1"/>
</dbReference>
<dbReference type="InterPro" id="IPR016194">
    <property type="entry name" value="SPOC-like_C_dom_sf"/>
</dbReference>
<comment type="similarity">
    <text evidence="2">Belongs to the prokaryotic Ku family.</text>
</comment>
<name>A0ABW9ZVJ3_9BACT</name>
<keyword evidence="2" id="KW-0233">DNA recombination</keyword>
<reference evidence="4 5" key="1">
    <citation type="submission" date="2020-01" db="EMBL/GenBank/DDBJ databases">
        <title>Genome analysis.</title>
        <authorList>
            <person name="Wu S."/>
            <person name="Wang G."/>
        </authorList>
    </citation>
    <scope>NUCLEOTIDE SEQUENCE [LARGE SCALE GENOMIC DNA]</scope>
    <source>
        <strain evidence="4 5">SYL130</strain>
    </source>
</reference>
<dbReference type="Pfam" id="PF02735">
    <property type="entry name" value="Ku"/>
    <property type="match status" value="1"/>
</dbReference>
<evidence type="ECO:0000259" key="3">
    <source>
        <dbReference type="SMART" id="SM00559"/>
    </source>
</evidence>
<dbReference type="InterPro" id="IPR006164">
    <property type="entry name" value="DNA_bd_Ku70/Ku80"/>
</dbReference>
<keyword evidence="2" id="KW-0227">DNA damage</keyword>
<dbReference type="InterPro" id="IPR009187">
    <property type="entry name" value="Prok_Ku"/>
</dbReference>
<protein>
    <recommendedName>
        <fullName evidence="2">Non-homologous end joining protein Ku</fullName>
    </recommendedName>
</protein>
<dbReference type="SMART" id="SM00559">
    <property type="entry name" value="Ku78"/>
    <property type="match status" value="1"/>
</dbReference>
<dbReference type="Gene3D" id="2.40.290.10">
    <property type="match status" value="1"/>
</dbReference>
<sequence>MRSLWTGSIGFGLVNIPIKLYAATQESSLDFDMLDKKDNANIRFQRVNEKTGKEVKWENIVKGYMLNDKYVVLTDEDFEKASPEKTKMIEITQFCLQEEIDTIYYENAYYLEPDKSGSRAYALLRDALEKTGKVALGTYVLRNKETIAMIKPTGNALMLYKLRFKHEVRAHSELKIPSTKSKPAEVKVAATLIEQLTKKFDISAFKDVYNDKLLQFIKAKAKAKGKTVAKPTMKVVHTASSDLMEQLKQSLGGHKKTTRKAS</sequence>
<dbReference type="CDD" id="cd00789">
    <property type="entry name" value="KU_like"/>
    <property type="match status" value="1"/>
</dbReference>
<keyword evidence="5" id="KW-1185">Reference proteome</keyword>
<dbReference type="RefSeq" id="WP_161818826.1">
    <property type="nucleotide sequence ID" value="NZ_JAACJS010000015.1"/>
</dbReference>
<dbReference type="SUPFAM" id="SSF100939">
    <property type="entry name" value="SPOC domain-like"/>
    <property type="match status" value="1"/>
</dbReference>
<dbReference type="EMBL" id="JAACJS010000015">
    <property type="protein sequence ID" value="NCI50505.1"/>
    <property type="molecule type" value="Genomic_DNA"/>
</dbReference>
<comment type="caution">
    <text evidence="4">The sequence shown here is derived from an EMBL/GenBank/DDBJ whole genome shotgun (WGS) entry which is preliminary data.</text>
</comment>
<dbReference type="HAMAP" id="MF_01875">
    <property type="entry name" value="Prokaryotic_Ku"/>
    <property type="match status" value="1"/>
</dbReference>
<proteinExistence type="inferred from homology"/>
<comment type="subunit">
    <text evidence="2">Homodimer. Interacts with LigD.</text>
</comment>
<evidence type="ECO:0000313" key="4">
    <source>
        <dbReference type="EMBL" id="NCI50505.1"/>
    </source>
</evidence>
<keyword evidence="1 2" id="KW-0238">DNA-binding</keyword>
<comment type="function">
    <text evidence="2">With LigD forms a non-homologous end joining (NHEJ) DNA repair enzyme, which repairs dsDNA breaks with reduced fidelity. Binds linear dsDNA with 5'- and 3'- overhangs but not closed circular dsDNA nor ssDNA. Recruits and stimulates the ligase activity of LigD.</text>
</comment>
<evidence type="ECO:0000313" key="5">
    <source>
        <dbReference type="Proteomes" id="UP000753802"/>
    </source>
</evidence>
<evidence type="ECO:0000256" key="1">
    <source>
        <dbReference type="ARBA" id="ARBA00023125"/>
    </source>
</evidence>
<feature type="domain" description="Ku" evidence="3">
    <location>
        <begin position="52"/>
        <end position="179"/>
    </location>
</feature>
<dbReference type="PIRSF" id="PIRSF006493">
    <property type="entry name" value="Prok_Ku"/>
    <property type="match status" value="1"/>
</dbReference>
<keyword evidence="2" id="KW-0234">DNA repair</keyword>
<dbReference type="NCBIfam" id="TIGR02772">
    <property type="entry name" value="Ku_bact"/>
    <property type="match status" value="1"/>
</dbReference>
<organism evidence="4 5">
    <name type="scientific">Sediminibacterium roseum</name>
    <dbReference type="NCBI Taxonomy" id="1978412"/>
    <lineage>
        <taxon>Bacteria</taxon>
        <taxon>Pseudomonadati</taxon>
        <taxon>Bacteroidota</taxon>
        <taxon>Chitinophagia</taxon>
        <taxon>Chitinophagales</taxon>
        <taxon>Chitinophagaceae</taxon>
        <taxon>Sediminibacterium</taxon>
    </lineage>
</organism>
<accession>A0ABW9ZVJ3</accession>
<dbReference type="Proteomes" id="UP000753802">
    <property type="component" value="Unassembled WGS sequence"/>
</dbReference>
<gene>
    <name evidence="2" type="primary">ku</name>
    <name evidence="4" type="ORF">GWC95_11265</name>
</gene>
<evidence type="ECO:0000256" key="2">
    <source>
        <dbReference type="HAMAP-Rule" id="MF_01875"/>
    </source>
</evidence>